<evidence type="ECO:0000313" key="2">
    <source>
        <dbReference type="EMBL" id="KAE9634084.1"/>
    </source>
</evidence>
<dbReference type="AlphaFoldDB" id="A0A7C8LKP4"/>
<dbReference type="GO" id="GO:0004343">
    <property type="term" value="F:glucosamine 6-phosphate N-acetyltransferase activity"/>
    <property type="evidence" value="ECO:0007669"/>
    <property type="project" value="TreeGrafter"/>
</dbReference>
<accession>A0A7C8LKP4</accession>
<dbReference type="SUPFAM" id="SSF55729">
    <property type="entry name" value="Acyl-CoA N-acyltransferases (Nat)"/>
    <property type="match status" value="1"/>
</dbReference>
<protein>
    <submittedName>
        <fullName evidence="2">GNAT family N-acetyltransferase</fullName>
    </submittedName>
</protein>
<evidence type="ECO:0000259" key="1">
    <source>
        <dbReference type="PROSITE" id="PS51186"/>
    </source>
</evidence>
<proteinExistence type="predicted"/>
<dbReference type="PROSITE" id="PS51186">
    <property type="entry name" value="GNAT"/>
    <property type="match status" value="1"/>
</dbReference>
<evidence type="ECO:0000313" key="3">
    <source>
        <dbReference type="Proteomes" id="UP000483018"/>
    </source>
</evidence>
<reference evidence="2 3" key="1">
    <citation type="submission" date="2019-12" db="EMBL/GenBank/DDBJ databases">
        <title>Defluviitalea raffinosedens, isolated from a biogas fermenter, genome sequencing and characterization.</title>
        <authorList>
            <person name="Rettenmaier R."/>
            <person name="Schneider M."/>
            <person name="Neuhaus K."/>
            <person name="Liebl W."/>
            <person name="Zverlov V."/>
        </authorList>
    </citation>
    <scope>NUCLEOTIDE SEQUENCE [LARGE SCALE GENOMIC DNA]</scope>
    <source>
        <strain evidence="2 3">249c-K6</strain>
    </source>
</reference>
<organism evidence="2 3">
    <name type="scientific">Defluviitalea raffinosedens</name>
    <dbReference type="NCBI Taxonomy" id="1450156"/>
    <lineage>
        <taxon>Bacteria</taxon>
        <taxon>Bacillati</taxon>
        <taxon>Bacillota</taxon>
        <taxon>Clostridia</taxon>
        <taxon>Lachnospirales</taxon>
        <taxon>Defluviitaleaceae</taxon>
        <taxon>Defluviitalea</taxon>
    </lineage>
</organism>
<dbReference type="RefSeq" id="WP_158740366.1">
    <property type="nucleotide sequence ID" value="NZ_WSLF01000006.1"/>
</dbReference>
<dbReference type="OrthoDB" id="9796171at2"/>
<keyword evidence="3" id="KW-1185">Reference proteome</keyword>
<keyword evidence="2" id="KW-0808">Transferase</keyword>
<dbReference type="InterPro" id="IPR039143">
    <property type="entry name" value="GNPNAT1-like"/>
</dbReference>
<dbReference type="PANTHER" id="PTHR13355">
    <property type="entry name" value="GLUCOSAMINE 6-PHOSPHATE N-ACETYLTRANSFERASE"/>
    <property type="match status" value="1"/>
</dbReference>
<comment type="caution">
    <text evidence="2">The sequence shown here is derived from an EMBL/GenBank/DDBJ whole genome shotgun (WGS) entry which is preliminary data.</text>
</comment>
<feature type="domain" description="N-acetyltransferase" evidence="1">
    <location>
        <begin position="1"/>
        <end position="144"/>
    </location>
</feature>
<dbReference type="EMBL" id="WSLF01000006">
    <property type="protein sequence ID" value="KAE9634084.1"/>
    <property type="molecule type" value="Genomic_DNA"/>
</dbReference>
<dbReference type="InterPro" id="IPR016181">
    <property type="entry name" value="Acyl_CoA_acyltransferase"/>
</dbReference>
<dbReference type="InterPro" id="IPR000182">
    <property type="entry name" value="GNAT_dom"/>
</dbReference>
<gene>
    <name evidence="2" type="ORF">GND95_08155</name>
</gene>
<name>A0A7C8LKP4_9FIRM</name>
<sequence>MKAKRITDHTDFQKALQIRKEIFVQEQRVPIEDEFDEYDTLDGQCEHVLVYYNEEPVGTGRIRIIDSFAKAERICVLKPYRKLGLGKIILNTLEEIAKEKGIVQIRLHGQTQAENFYKKLGYRTLSDVFIEANIPHVLMVKDLSTK</sequence>
<dbReference type="Gene3D" id="3.40.630.30">
    <property type="match status" value="1"/>
</dbReference>
<dbReference type="CDD" id="cd04301">
    <property type="entry name" value="NAT_SF"/>
    <property type="match status" value="1"/>
</dbReference>
<dbReference type="PANTHER" id="PTHR13355:SF9">
    <property type="entry name" value="ACETYLTRANSFERASE BSU40680-RELATED"/>
    <property type="match status" value="1"/>
</dbReference>
<dbReference type="Pfam" id="PF13673">
    <property type="entry name" value="Acetyltransf_10"/>
    <property type="match status" value="1"/>
</dbReference>
<dbReference type="Proteomes" id="UP000483018">
    <property type="component" value="Unassembled WGS sequence"/>
</dbReference>